<proteinExistence type="predicted"/>
<organism evidence="2">
    <name type="scientific">uncultured Thermomicrobiales bacterium</name>
    <dbReference type="NCBI Taxonomy" id="1645740"/>
    <lineage>
        <taxon>Bacteria</taxon>
        <taxon>Pseudomonadati</taxon>
        <taxon>Thermomicrobiota</taxon>
        <taxon>Thermomicrobia</taxon>
        <taxon>Thermomicrobiales</taxon>
        <taxon>environmental samples</taxon>
    </lineage>
</organism>
<evidence type="ECO:0000313" key="2">
    <source>
        <dbReference type="EMBL" id="CAA9582006.1"/>
    </source>
</evidence>
<feature type="non-terminal residue" evidence="2">
    <location>
        <position position="1"/>
    </location>
</feature>
<evidence type="ECO:0000256" key="1">
    <source>
        <dbReference type="SAM" id="MobiDB-lite"/>
    </source>
</evidence>
<dbReference type="AlphaFoldDB" id="A0A6J4VLN2"/>
<accession>A0A6J4VLN2</accession>
<feature type="compositionally biased region" description="Basic and acidic residues" evidence="1">
    <location>
        <begin position="22"/>
        <end position="38"/>
    </location>
</feature>
<feature type="compositionally biased region" description="Basic and acidic residues" evidence="1">
    <location>
        <begin position="100"/>
        <end position="114"/>
    </location>
</feature>
<sequence>EHAANGRDSAAWLVGESGVRSAVDREDGVRDRVEHHGNGDPADGGLHARRHPGADGGAGLRRAASRPAVRADCRGLGRPGATAADPDWRGPGTGAAAGGDPDRSFSRRALDAAA</sequence>
<protein>
    <submittedName>
        <fullName evidence="2">Uncharacterized protein</fullName>
    </submittedName>
</protein>
<dbReference type="EMBL" id="CADCWJ010000764">
    <property type="protein sequence ID" value="CAA9582006.1"/>
    <property type="molecule type" value="Genomic_DNA"/>
</dbReference>
<feature type="region of interest" description="Disordered" evidence="1">
    <location>
        <begin position="1"/>
        <end position="114"/>
    </location>
</feature>
<name>A0A6J4VLN2_9BACT</name>
<feature type="non-terminal residue" evidence="2">
    <location>
        <position position="114"/>
    </location>
</feature>
<reference evidence="2" key="1">
    <citation type="submission" date="2020-02" db="EMBL/GenBank/DDBJ databases">
        <authorList>
            <person name="Meier V. D."/>
        </authorList>
    </citation>
    <scope>NUCLEOTIDE SEQUENCE</scope>
    <source>
        <strain evidence="2">AVDCRST_MAG87</strain>
    </source>
</reference>
<gene>
    <name evidence="2" type="ORF">AVDCRST_MAG87-3481</name>
</gene>